<evidence type="ECO:0000313" key="1">
    <source>
        <dbReference type="EMBL" id="GAA0240520.1"/>
    </source>
</evidence>
<organism evidence="1 2">
    <name type="scientific">Cryptosporangium japonicum</name>
    <dbReference type="NCBI Taxonomy" id="80872"/>
    <lineage>
        <taxon>Bacteria</taxon>
        <taxon>Bacillati</taxon>
        <taxon>Actinomycetota</taxon>
        <taxon>Actinomycetes</taxon>
        <taxon>Cryptosporangiales</taxon>
        <taxon>Cryptosporangiaceae</taxon>
        <taxon>Cryptosporangium</taxon>
    </lineage>
</organism>
<comment type="caution">
    <text evidence="1">The sequence shown here is derived from an EMBL/GenBank/DDBJ whole genome shotgun (WGS) entry which is preliminary data.</text>
</comment>
<proteinExistence type="predicted"/>
<accession>A0ABP3DRP0</accession>
<protein>
    <submittedName>
        <fullName evidence="1">Uncharacterized protein</fullName>
    </submittedName>
</protein>
<dbReference type="EMBL" id="BAAAGX010000010">
    <property type="protein sequence ID" value="GAA0240520.1"/>
    <property type="molecule type" value="Genomic_DNA"/>
</dbReference>
<name>A0ABP3DRP0_9ACTN</name>
<keyword evidence="2" id="KW-1185">Reference proteome</keyword>
<sequence>MVVHPNDVAGLRPLPDYANTSGCCGPRGTEGPNRACLCGTPVATLAADCFGPHEVHLDPVRVHASDSDQQR</sequence>
<gene>
    <name evidence="1" type="ORF">GCM10009539_27280</name>
</gene>
<dbReference type="Proteomes" id="UP001500967">
    <property type="component" value="Unassembled WGS sequence"/>
</dbReference>
<reference evidence="2" key="1">
    <citation type="journal article" date="2019" name="Int. J. Syst. Evol. Microbiol.">
        <title>The Global Catalogue of Microorganisms (GCM) 10K type strain sequencing project: providing services to taxonomists for standard genome sequencing and annotation.</title>
        <authorList>
            <consortium name="The Broad Institute Genomics Platform"/>
            <consortium name="The Broad Institute Genome Sequencing Center for Infectious Disease"/>
            <person name="Wu L."/>
            <person name="Ma J."/>
        </authorList>
    </citation>
    <scope>NUCLEOTIDE SEQUENCE [LARGE SCALE GENOMIC DNA]</scope>
    <source>
        <strain evidence="2">JCM 10425</strain>
    </source>
</reference>
<evidence type="ECO:0000313" key="2">
    <source>
        <dbReference type="Proteomes" id="UP001500967"/>
    </source>
</evidence>